<feature type="domain" description="Reverse transcriptase" evidence="2">
    <location>
        <begin position="256"/>
        <end position="345"/>
    </location>
</feature>
<evidence type="ECO:0000313" key="4">
    <source>
        <dbReference type="EMBL" id="MBW0529846.1"/>
    </source>
</evidence>
<evidence type="ECO:0008006" key="6">
    <source>
        <dbReference type="Google" id="ProtNLM"/>
    </source>
</evidence>
<dbReference type="InterPro" id="IPR043502">
    <property type="entry name" value="DNA/RNA_pol_sf"/>
</dbReference>
<dbReference type="Proteomes" id="UP000765509">
    <property type="component" value="Unassembled WGS sequence"/>
</dbReference>
<dbReference type="Gene3D" id="3.10.10.10">
    <property type="entry name" value="HIV Type 1 Reverse Transcriptase, subunit A, domain 1"/>
    <property type="match status" value="1"/>
</dbReference>
<accession>A0A9Q3EX04</accession>
<dbReference type="OrthoDB" id="2446696at2759"/>
<comment type="caution">
    <text evidence="4">The sequence shown here is derived from an EMBL/GenBank/DDBJ whole genome shotgun (WGS) entry which is preliminary data.</text>
</comment>
<protein>
    <recommendedName>
        <fullName evidence="6">Reverse transcriptase/retrotransposon-derived protein RNase H-like domain-containing protein</fullName>
    </recommendedName>
</protein>
<dbReference type="SUPFAM" id="SSF56672">
    <property type="entry name" value="DNA/RNA polymerases"/>
    <property type="match status" value="1"/>
</dbReference>
<dbReference type="AlphaFoldDB" id="A0A9Q3EX04"/>
<feature type="domain" description="Reverse transcriptase/retrotransposon-derived protein RNase H-like" evidence="3">
    <location>
        <begin position="368"/>
        <end position="454"/>
    </location>
</feature>
<evidence type="ECO:0000259" key="2">
    <source>
        <dbReference type="Pfam" id="PF00078"/>
    </source>
</evidence>
<proteinExistence type="predicted"/>
<dbReference type="PANTHER" id="PTHR24559">
    <property type="entry name" value="TRANSPOSON TY3-I GAG-POL POLYPROTEIN"/>
    <property type="match status" value="1"/>
</dbReference>
<feature type="compositionally biased region" description="Basic residues" evidence="1">
    <location>
        <begin position="43"/>
        <end position="54"/>
    </location>
</feature>
<dbReference type="Gene3D" id="3.30.70.270">
    <property type="match status" value="1"/>
</dbReference>
<organism evidence="4 5">
    <name type="scientific">Austropuccinia psidii MF-1</name>
    <dbReference type="NCBI Taxonomy" id="1389203"/>
    <lineage>
        <taxon>Eukaryota</taxon>
        <taxon>Fungi</taxon>
        <taxon>Dikarya</taxon>
        <taxon>Basidiomycota</taxon>
        <taxon>Pucciniomycotina</taxon>
        <taxon>Pucciniomycetes</taxon>
        <taxon>Pucciniales</taxon>
        <taxon>Sphaerophragmiaceae</taxon>
        <taxon>Austropuccinia</taxon>
    </lineage>
</organism>
<dbReference type="InterPro" id="IPR041577">
    <property type="entry name" value="RT_RNaseH_2"/>
</dbReference>
<gene>
    <name evidence="4" type="ORF">O181_069561</name>
</gene>
<feature type="compositionally biased region" description="Polar residues" evidence="1">
    <location>
        <begin position="29"/>
        <end position="40"/>
    </location>
</feature>
<evidence type="ECO:0000259" key="3">
    <source>
        <dbReference type="Pfam" id="PF17919"/>
    </source>
</evidence>
<evidence type="ECO:0000313" key="5">
    <source>
        <dbReference type="Proteomes" id="UP000765509"/>
    </source>
</evidence>
<dbReference type="PANTHER" id="PTHR24559:SF440">
    <property type="entry name" value="RIBONUCLEASE H"/>
    <property type="match status" value="1"/>
</dbReference>
<reference evidence="4" key="1">
    <citation type="submission" date="2021-03" db="EMBL/GenBank/DDBJ databases">
        <title>Draft genome sequence of rust myrtle Austropuccinia psidii MF-1, a brazilian biotype.</title>
        <authorList>
            <person name="Quecine M.C."/>
            <person name="Pachon D.M.R."/>
            <person name="Bonatelli M.L."/>
            <person name="Correr F.H."/>
            <person name="Franceschini L.M."/>
            <person name="Leite T.F."/>
            <person name="Margarido G.R.A."/>
            <person name="Almeida C.A."/>
            <person name="Ferrarezi J.A."/>
            <person name="Labate C.A."/>
        </authorList>
    </citation>
    <scope>NUCLEOTIDE SEQUENCE</scope>
    <source>
        <strain evidence="4">MF-1</strain>
    </source>
</reference>
<evidence type="ECO:0000256" key="1">
    <source>
        <dbReference type="SAM" id="MobiDB-lite"/>
    </source>
</evidence>
<dbReference type="EMBL" id="AVOT02035477">
    <property type="protein sequence ID" value="MBW0529846.1"/>
    <property type="molecule type" value="Genomic_DNA"/>
</dbReference>
<dbReference type="CDD" id="cd01647">
    <property type="entry name" value="RT_LTR"/>
    <property type="match status" value="1"/>
</dbReference>
<keyword evidence="5" id="KW-1185">Reference proteome</keyword>
<dbReference type="Pfam" id="PF00078">
    <property type="entry name" value="RVT_1"/>
    <property type="match status" value="1"/>
</dbReference>
<name>A0A9Q3EX04_9BASI</name>
<dbReference type="InterPro" id="IPR000477">
    <property type="entry name" value="RT_dom"/>
</dbReference>
<feature type="compositionally biased region" description="Basic and acidic residues" evidence="1">
    <location>
        <begin position="7"/>
        <end position="26"/>
    </location>
</feature>
<sequence>MEITLELDTRYHERQREKGSHQEKKPPVTGSNPSRPPQDSTSKRPHHKKHKKGKQFQASRDKPHSALLNKDNKLIGSKKERRIKQGLFTYCGGKHPIEKCFKRPQNKPGSLRGFPSKQGKACKDASGIQYYASNALATSVNSVALVGELKTPSLPSSVHIPSIMPSQSLLKSRDEVFKEIKDVGEDVAISSLHLFHGDMDLPPWRRIGVIYSLSNQESETLWAYISENVEKGFIRPRSSSTGAPVLFVKKKDGGLCLCVDYHKLNAVTRKNRYPVPPMNQLLTVFNSSTIFSKIDLKGAYNLLRIKQGDKHLTAFRTKYGCYEYLVMPFGLTNAPASFQNLVFKVMASRWILLNSHFPSQKYSPFIFNEEALSKLQILKEAFTTAPILSHCNPSLPTIVETDASDYALGAVLSQVNDSGKNPIAFDSHKLLPAELNYEIHDKELLGIVWALKCW</sequence>
<dbReference type="InterPro" id="IPR043128">
    <property type="entry name" value="Rev_trsase/Diguanyl_cyclase"/>
</dbReference>
<feature type="region of interest" description="Disordered" evidence="1">
    <location>
        <begin position="1"/>
        <end position="79"/>
    </location>
</feature>
<dbReference type="InterPro" id="IPR053134">
    <property type="entry name" value="RNA-dir_DNA_polymerase"/>
</dbReference>
<dbReference type="Pfam" id="PF17919">
    <property type="entry name" value="RT_RNaseH_2"/>
    <property type="match status" value="1"/>
</dbReference>